<dbReference type="PANTHER" id="PTHR32552">
    <property type="entry name" value="FERRICHROME IRON RECEPTOR-RELATED"/>
    <property type="match status" value="1"/>
</dbReference>
<comment type="subcellular location">
    <subcellularLocation>
        <location evidence="1 11">Cell outer membrane</location>
        <topology evidence="1 11">Multi-pass membrane protein</topology>
    </subcellularLocation>
</comment>
<keyword evidence="10 11" id="KW-0998">Cell outer membrane</keyword>
<evidence type="ECO:0000256" key="8">
    <source>
        <dbReference type="ARBA" id="ARBA00023077"/>
    </source>
</evidence>
<keyword evidence="6" id="KW-0408">Iron</keyword>
<evidence type="ECO:0000313" key="15">
    <source>
        <dbReference type="EMBL" id="RMB04955.1"/>
    </source>
</evidence>
<evidence type="ECO:0000256" key="4">
    <source>
        <dbReference type="ARBA" id="ARBA00022496"/>
    </source>
</evidence>
<evidence type="ECO:0000259" key="13">
    <source>
        <dbReference type="Pfam" id="PF00593"/>
    </source>
</evidence>
<protein>
    <submittedName>
        <fullName evidence="15">Outer membrane receptor protein involved in Fe transport</fullName>
    </submittedName>
</protein>
<evidence type="ECO:0000256" key="6">
    <source>
        <dbReference type="ARBA" id="ARBA00023004"/>
    </source>
</evidence>
<evidence type="ECO:0000256" key="10">
    <source>
        <dbReference type="ARBA" id="ARBA00023237"/>
    </source>
</evidence>
<evidence type="ECO:0000256" key="12">
    <source>
        <dbReference type="RuleBase" id="RU003357"/>
    </source>
</evidence>
<keyword evidence="7" id="KW-0406">Ion transport</keyword>
<comment type="caution">
    <text evidence="15">The sequence shown here is derived from an EMBL/GenBank/DDBJ whole genome shotgun (WGS) entry which is preliminary data.</text>
</comment>
<dbReference type="InterPro" id="IPR000531">
    <property type="entry name" value="Beta-barrel_TonB"/>
</dbReference>
<gene>
    <name evidence="15" type="ORF">BXY39_2529</name>
</gene>
<evidence type="ECO:0000256" key="5">
    <source>
        <dbReference type="ARBA" id="ARBA00022692"/>
    </source>
</evidence>
<dbReference type="OrthoDB" id="9760333at2"/>
<keyword evidence="16" id="KW-1185">Reference proteome</keyword>
<keyword evidence="3 11" id="KW-1134">Transmembrane beta strand</keyword>
<proteinExistence type="inferred from homology"/>
<keyword evidence="2 11" id="KW-0813">Transport</keyword>
<keyword evidence="4" id="KW-0410">Iron transport</keyword>
<evidence type="ECO:0000259" key="14">
    <source>
        <dbReference type="Pfam" id="PF07715"/>
    </source>
</evidence>
<evidence type="ECO:0000256" key="3">
    <source>
        <dbReference type="ARBA" id="ARBA00022452"/>
    </source>
</evidence>
<dbReference type="Pfam" id="PF00593">
    <property type="entry name" value="TonB_dep_Rec_b-barrel"/>
    <property type="match status" value="1"/>
</dbReference>
<organism evidence="15 16">
    <name type="scientific">Eilatimonas milleporae</name>
    <dbReference type="NCBI Taxonomy" id="911205"/>
    <lineage>
        <taxon>Bacteria</taxon>
        <taxon>Pseudomonadati</taxon>
        <taxon>Pseudomonadota</taxon>
        <taxon>Alphaproteobacteria</taxon>
        <taxon>Kordiimonadales</taxon>
        <taxon>Kordiimonadaceae</taxon>
        <taxon>Eilatimonas</taxon>
    </lineage>
</organism>
<dbReference type="CDD" id="cd01347">
    <property type="entry name" value="ligand_gated_channel"/>
    <property type="match status" value="1"/>
</dbReference>
<dbReference type="AlphaFoldDB" id="A0A3M0C7U3"/>
<dbReference type="PROSITE" id="PS52016">
    <property type="entry name" value="TONB_DEPENDENT_REC_3"/>
    <property type="match status" value="1"/>
</dbReference>
<dbReference type="SUPFAM" id="SSF56935">
    <property type="entry name" value="Porins"/>
    <property type="match status" value="1"/>
</dbReference>
<dbReference type="InterPro" id="IPR039426">
    <property type="entry name" value="TonB-dep_rcpt-like"/>
</dbReference>
<keyword evidence="8 12" id="KW-0798">TonB box</keyword>
<evidence type="ECO:0000256" key="7">
    <source>
        <dbReference type="ARBA" id="ARBA00023065"/>
    </source>
</evidence>
<accession>A0A3M0C7U3</accession>
<dbReference type="PANTHER" id="PTHR32552:SF81">
    <property type="entry name" value="TONB-DEPENDENT OUTER MEMBRANE RECEPTOR"/>
    <property type="match status" value="1"/>
</dbReference>
<evidence type="ECO:0000313" key="16">
    <source>
        <dbReference type="Proteomes" id="UP000271227"/>
    </source>
</evidence>
<evidence type="ECO:0000256" key="2">
    <source>
        <dbReference type="ARBA" id="ARBA00022448"/>
    </source>
</evidence>
<dbReference type="EMBL" id="REFR01000012">
    <property type="protein sequence ID" value="RMB04955.1"/>
    <property type="molecule type" value="Genomic_DNA"/>
</dbReference>
<sequence length="785" mass="86093">MMEGARMTLGEEKASWMRAVKLAARAGVCAAAICAGMDGAYAQSADQTGDQADDRGDEEADAFVLETIMVTATRRVQRLQDIPLSVTAFDEATLERLGVNTFEDFAQRTPSLLFSNDGGPSNQTLSIRGVGVLSGGQAGAGSASTVAVYFDETPVIAPFSRNASIQPPVFDLNRVEVIRGPSGTLFGASSMGGTIRYIQNKPDTREFAAKFLAEVNTVEGGGTGYGVNAMVNIPLIQDQLAARIVVSQREDAGFIDRLPETFFQDPDVERTEENVNSIETTSVRLALRWTPTENLTVSPTFYYQDITANSSGTADVVAGDFLQVRPGDEPQSAEDKYANLLIEYDFGFADLVSSTTYLDRHVQRTDEAGAFLSSVLSLPLPVLVANTNEDNQNFVDSPNEVFVQEIRLQSNDEAPLQWLAGAFYFNQDGGEQQSLPAESLGVFLKGLGAIPAAAPDFLFDEDTRTNEERFALFGELSYTFWDQLELSVGLRWTDVRRETFSQTDGFLFGADLTDISENFKDEITPRFYAAWTPDDDHLIYASASRGFRVGREQTPITDGPCVPSLIELGIDPNSSGRVDGDSLWNYELGSKSSLFGNRLTANVAAYYIDWQNIQQTVNLSCGSGFVTNAGSATIKGAELELSGRPTENLEFNLALSYNDAETNSEGQFDIPGQEPGDPLPEVPKWVVSAGAQYSYDITESARGYVRGDVTWRNEVFQDFARTDLFRRPDFYLGSVRLGVEFEDFDASFFIDNIFDEYIVFSIDSTGQSTRPGRPRTFGVRVSSRF</sequence>
<dbReference type="Gene3D" id="2.40.170.20">
    <property type="entry name" value="TonB-dependent receptor, beta-barrel domain"/>
    <property type="match status" value="1"/>
</dbReference>
<reference evidence="15 16" key="1">
    <citation type="submission" date="2018-10" db="EMBL/GenBank/DDBJ databases">
        <title>Genomic Encyclopedia of Archaeal and Bacterial Type Strains, Phase II (KMG-II): from individual species to whole genera.</title>
        <authorList>
            <person name="Goeker M."/>
        </authorList>
    </citation>
    <scope>NUCLEOTIDE SEQUENCE [LARGE SCALE GENOMIC DNA]</scope>
    <source>
        <strain evidence="15 16">DSM 25217</strain>
    </source>
</reference>
<dbReference type="Proteomes" id="UP000271227">
    <property type="component" value="Unassembled WGS sequence"/>
</dbReference>
<dbReference type="Pfam" id="PF07715">
    <property type="entry name" value="Plug"/>
    <property type="match status" value="1"/>
</dbReference>
<feature type="domain" description="TonB-dependent receptor plug" evidence="14">
    <location>
        <begin position="79"/>
        <end position="194"/>
    </location>
</feature>
<dbReference type="InterPro" id="IPR036942">
    <property type="entry name" value="Beta-barrel_TonB_sf"/>
</dbReference>
<name>A0A3M0C7U3_9PROT</name>
<dbReference type="InParanoid" id="A0A3M0C7U3"/>
<evidence type="ECO:0000256" key="9">
    <source>
        <dbReference type="ARBA" id="ARBA00023136"/>
    </source>
</evidence>
<evidence type="ECO:0000256" key="11">
    <source>
        <dbReference type="PROSITE-ProRule" id="PRU01360"/>
    </source>
</evidence>
<dbReference type="GO" id="GO:0006826">
    <property type="term" value="P:iron ion transport"/>
    <property type="evidence" value="ECO:0007669"/>
    <property type="project" value="UniProtKB-KW"/>
</dbReference>
<evidence type="ECO:0000256" key="1">
    <source>
        <dbReference type="ARBA" id="ARBA00004571"/>
    </source>
</evidence>
<keyword evidence="15" id="KW-0675">Receptor</keyword>
<feature type="domain" description="TonB-dependent receptor-like beta-barrel" evidence="13">
    <location>
        <begin position="292"/>
        <end position="753"/>
    </location>
</feature>
<comment type="similarity">
    <text evidence="11 12">Belongs to the TonB-dependent receptor family.</text>
</comment>
<dbReference type="GO" id="GO:0009279">
    <property type="term" value="C:cell outer membrane"/>
    <property type="evidence" value="ECO:0007669"/>
    <property type="project" value="UniProtKB-SubCell"/>
</dbReference>
<keyword evidence="9 11" id="KW-0472">Membrane</keyword>
<dbReference type="InterPro" id="IPR012910">
    <property type="entry name" value="Plug_dom"/>
</dbReference>
<keyword evidence="5 11" id="KW-0812">Transmembrane</keyword>